<dbReference type="InterPro" id="IPR038363">
    <property type="entry name" value="LepA_C_sf"/>
</dbReference>
<dbReference type="FunFam" id="3.30.70.2570:FF:000001">
    <property type="entry name" value="Translation factor GUF1, mitochondrial"/>
    <property type="match status" value="1"/>
</dbReference>
<dbReference type="GO" id="GO:0005525">
    <property type="term" value="F:GTP binding"/>
    <property type="evidence" value="ECO:0007669"/>
    <property type="project" value="UniProtKB-KW"/>
</dbReference>
<keyword evidence="2" id="KW-0547">Nucleotide-binding</keyword>
<dbReference type="InterPro" id="IPR035654">
    <property type="entry name" value="LepA_IV"/>
</dbReference>
<evidence type="ECO:0000259" key="6">
    <source>
        <dbReference type="Pfam" id="PF06421"/>
    </source>
</evidence>
<dbReference type="InterPro" id="IPR013842">
    <property type="entry name" value="LepA_CTD"/>
</dbReference>
<dbReference type="GO" id="GO:0016787">
    <property type="term" value="F:hydrolase activity"/>
    <property type="evidence" value="ECO:0007669"/>
    <property type="project" value="UniProtKB-KW"/>
</dbReference>
<keyword evidence="4" id="KW-0342">GTP-binding</keyword>
<dbReference type="GO" id="GO:0045727">
    <property type="term" value="P:positive regulation of translation"/>
    <property type="evidence" value="ECO:0007669"/>
    <property type="project" value="TreeGrafter"/>
</dbReference>
<keyword evidence="3" id="KW-0378">Hydrolase</keyword>
<dbReference type="Gene3D" id="3.30.70.870">
    <property type="entry name" value="Elongation Factor G (Translational Gtpase), domain 3"/>
    <property type="match status" value="1"/>
</dbReference>
<feature type="domain" description="Elongation factor EFG" evidence="5">
    <location>
        <begin position="218"/>
        <end position="275"/>
    </location>
</feature>
<dbReference type="VEuPathDB" id="CryptoDB:Cvel_29610"/>
<evidence type="ECO:0000256" key="4">
    <source>
        <dbReference type="ARBA" id="ARBA00023134"/>
    </source>
</evidence>
<dbReference type="PANTHER" id="PTHR43512:SF7">
    <property type="entry name" value="TRANSLATION FACTOR GUF1, MITOCHONDRIAL"/>
    <property type="match status" value="1"/>
</dbReference>
<evidence type="ECO:0000259" key="5">
    <source>
        <dbReference type="Pfam" id="PF00679"/>
    </source>
</evidence>
<dbReference type="CDD" id="cd03709">
    <property type="entry name" value="lepA_C"/>
    <property type="match status" value="1"/>
</dbReference>
<name>A0A0G4HNV2_9ALVE</name>
<dbReference type="GO" id="GO:0005739">
    <property type="term" value="C:mitochondrion"/>
    <property type="evidence" value="ECO:0007669"/>
    <property type="project" value="TreeGrafter"/>
</dbReference>
<comment type="similarity">
    <text evidence="1">Belongs to the TRAFAC class translation factor GTPase superfamily. Classic translation factor GTPase family. LepA subfamily.</text>
</comment>
<dbReference type="Pfam" id="PF00679">
    <property type="entry name" value="EFG_C"/>
    <property type="match status" value="1"/>
</dbReference>
<evidence type="ECO:0000256" key="2">
    <source>
        <dbReference type="ARBA" id="ARBA00022741"/>
    </source>
</evidence>
<dbReference type="Gene3D" id="2.40.30.10">
    <property type="entry name" value="Translation factors"/>
    <property type="match status" value="1"/>
</dbReference>
<evidence type="ECO:0000256" key="3">
    <source>
        <dbReference type="ARBA" id="ARBA00022801"/>
    </source>
</evidence>
<evidence type="ECO:0000256" key="1">
    <source>
        <dbReference type="ARBA" id="ARBA00005454"/>
    </source>
</evidence>
<dbReference type="AlphaFoldDB" id="A0A0G4HNV2"/>
<reference evidence="7" key="1">
    <citation type="submission" date="2014-11" db="EMBL/GenBank/DDBJ databases">
        <authorList>
            <person name="Otto D Thomas"/>
            <person name="Naeem Raeece"/>
        </authorList>
    </citation>
    <scope>NUCLEOTIDE SEQUENCE</scope>
</reference>
<dbReference type="PANTHER" id="PTHR43512">
    <property type="entry name" value="TRANSLATION FACTOR GUF1-RELATED"/>
    <property type="match status" value="1"/>
</dbReference>
<accession>A0A0G4HNV2</accession>
<dbReference type="InterPro" id="IPR006297">
    <property type="entry name" value="EF-4"/>
</dbReference>
<dbReference type="SUPFAM" id="SSF54980">
    <property type="entry name" value="EF-G C-terminal domain-like"/>
    <property type="match status" value="2"/>
</dbReference>
<dbReference type="GO" id="GO:0097177">
    <property type="term" value="F:mitochondrial ribosome binding"/>
    <property type="evidence" value="ECO:0007669"/>
    <property type="project" value="TreeGrafter"/>
</dbReference>
<organism evidence="7">
    <name type="scientific">Chromera velia CCMP2878</name>
    <dbReference type="NCBI Taxonomy" id="1169474"/>
    <lineage>
        <taxon>Eukaryota</taxon>
        <taxon>Sar</taxon>
        <taxon>Alveolata</taxon>
        <taxon>Colpodellida</taxon>
        <taxon>Chromeraceae</taxon>
        <taxon>Chromera</taxon>
    </lineage>
</organism>
<dbReference type="Gene3D" id="3.30.70.2570">
    <property type="entry name" value="Elongation factor 4, C-terminal domain"/>
    <property type="match status" value="1"/>
</dbReference>
<sequence length="389" mass="42124">MTSLESLQAGQVGYAVVTLKQTRDVRVGDTLFIASDVMPSEHAGGPPRPPSDPIPAFQPARQMVWAGVFPEDPSQSDALQQAMGRVMLSDAAISATPEVSEALGLGFRCGFLGLLHLDVFKQRMEGEFGVKVIACAPTVPFRVGIGRGEGEEVRVVESAAQFPDVVTRCEEPLCEATILVPQAYLKNVEVLCIERRGEQTRIEFLSGGGEMGEDRSSQGGSGVECQGAGTNRVLLTYSIPMQELVVDFAEKLKSVSRRTASFDFEPSGYRPADIVKVGVRLNGKSVDSLAFLCPRQKARSAASKYASRLKALVPPAQFEIGIQCTVGGKVVAKEKISALRKDVTAKCYGGDMTRKIKLLNNQKEGKKRMREIGNVKLPPEAFIEMMRLG</sequence>
<dbReference type="Pfam" id="PF06421">
    <property type="entry name" value="LepA_C"/>
    <property type="match status" value="1"/>
</dbReference>
<dbReference type="PhylomeDB" id="A0A0G4HNV2"/>
<proteinExistence type="inferred from homology"/>
<evidence type="ECO:0000313" key="7">
    <source>
        <dbReference type="EMBL" id="CEM45878.1"/>
    </source>
</evidence>
<feature type="domain" description="GTP-binding protein LepA C-terminal" evidence="6">
    <location>
        <begin position="281"/>
        <end position="386"/>
    </location>
</feature>
<dbReference type="InterPro" id="IPR000640">
    <property type="entry name" value="EFG_V-like"/>
</dbReference>
<dbReference type="InterPro" id="IPR035647">
    <property type="entry name" value="EFG_III/V"/>
</dbReference>
<dbReference type="EMBL" id="CDMZ01003308">
    <property type="protein sequence ID" value="CEM45878.1"/>
    <property type="molecule type" value="Genomic_DNA"/>
</dbReference>
<dbReference type="Gene3D" id="3.30.70.240">
    <property type="match status" value="1"/>
</dbReference>
<gene>
    <name evidence="7" type="ORF">Cvel_29610</name>
</gene>
<protein>
    <submittedName>
        <fullName evidence="7">Uncharacterized protein</fullName>
    </submittedName>
</protein>